<reference evidence="1 2" key="1">
    <citation type="submission" date="2018-10" db="EMBL/GenBank/DDBJ databases">
        <title>Isolation of pseudouridimycin from Streptomyces albus DSM 40763.</title>
        <authorList>
            <person name="Rosenqvist P."/>
            <person name="Metsae-Ketelae M."/>
            <person name="Virta P."/>
        </authorList>
    </citation>
    <scope>NUCLEOTIDE SEQUENCE [LARGE SCALE GENOMIC DNA]</scope>
    <source>
        <strain evidence="1 2">DSM 40763</strain>
    </source>
</reference>
<organism evidence="1 2">
    <name type="scientific">Streptomyces albus</name>
    <dbReference type="NCBI Taxonomy" id="1888"/>
    <lineage>
        <taxon>Bacteria</taxon>
        <taxon>Bacillati</taxon>
        <taxon>Actinomycetota</taxon>
        <taxon>Actinomycetes</taxon>
        <taxon>Kitasatosporales</taxon>
        <taxon>Streptomycetaceae</taxon>
        <taxon>Streptomyces</taxon>
    </lineage>
</organism>
<gene>
    <name evidence="1" type="ORF">D8771_34725</name>
</gene>
<accession>A0A6C1BVI2</accession>
<evidence type="ECO:0000313" key="2">
    <source>
        <dbReference type="Proteomes" id="UP000298111"/>
    </source>
</evidence>
<dbReference type="AlphaFoldDB" id="A0A6C1BVI2"/>
<sequence length="107" mass="11459">MTDRIHVGGNLNSLMAQYPEIGTRVRLLAEHLAELEQLNSSAGGHGDEIAETYQSNVVEPGSRTHEHLNKLIALVTQQAGDGGQGALKLFDAAEQDAGEKAKGWLPD</sequence>
<dbReference type="GeneID" id="75185513"/>
<evidence type="ECO:0000313" key="1">
    <source>
        <dbReference type="EMBL" id="TGG74745.1"/>
    </source>
</evidence>
<name>A0A6C1BVI2_9ACTN</name>
<dbReference type="EMBL" id="RCIY01000120">
    <property type="protein sequence ID" value="TGG74745.1"/>
    <property type="molecule type" value="Genomic_DNA"/>
</dbReference>
<protein>
    <submittedName>
        <fullName evidence="1">Uncharacterized protein</fullName>
    </submittedName>
</protein>
<dbReference type="RefSeq" id="WP_016467144.1">
    <property type="nucleotide sequence ID" value="NZ_BBQG01000010.1"/>
</dbReference>
<proteinExistence type="predicted"/>
<dbReference type="Proteomes" id="UP000298111">
    <property type="component" value="Unassembled WGS sequence"/>
</dbReference>
<comment type="caution">
    <text evidence="1">The sequence shown here is derived from an EMBL/GenBank/DDBJ whole genome shotgun (WGS) entry which is preliminary data.</text>
</comment>